<protein>
    <submittedName>
        <fullName evidence="4">Uncharacterized protein</fullName>
    </submittedName>
</protein>
<keyword evidence="3" id="KW-0808">Transferase</keyword>
<dbReference type="Gramene" id="KZM95785">
    <property type="protein sequence ID" value="KZM95785"/>
    <property type="gene ID" value="DCAR_019027"/>
</dbReference>
<evidence type="ECO:0000256" key="2">
    <source>
        <dbReference type="ARBA" id="ARBA00022603"/>
    </source>
</evidence>
<proteinExistence type="inferred from homology"/>
<sequence length="458" mass="50398">MTLNPSTFETILPSRFITFTYPSPTLPQTLLRVAVLDSPLTQPSTESPQLAAMFVPTHRETDWIFSTQSGHLQLLLNFAQFSRLILIGYVPISPNLVNSFTRPECETGHAQLVNLEEKLTPLLFALAPKSCFVKGLPEVVFLRYEDDLIGSVVVEVCDGGLVGEMVVEDVELEGFEGREFRRRLRFKRMPNFVQTQVRIFPKGGRGFVGLEGVEFGLDFGVLVHSYLVPMVAGVSLIGGYLDERIQCGFRPKALCLGVGGGALLGFLSRNLGFEVIGVEADEVVLRVARQYFGLDDCDGLVRVCLGDAIEFLDEIDSKAKRLNIECLDNRNINGNDAKFDVVMVDLDSSDVNMGISAPPLEFVQKDVLLAAKRILCDQGILVINVIPPAASSFYETLIMKLKVVFEELYEVDVRNGENFVLIAAASTVGISSSGTKNVFASKLKQAISAEFIDSIKKL</sequence>
<dbReference type="InterPro" id="IPR051419">
    <property type="entry name" value="Lys/N-term_MeTrsfase_sf"/>
</dbReference>
<reference evidence="4" key="1">
    <citation type="journal article" date="2016" name="Nat. Genet.">
        <title>A high-quality carrot genome assembly provides new insights into carotenoid accumulation and asterid genome evolution.</title>
        <authorList>
            <person name="Iorizzo M."/>
            <person name="Ellison S."/>
            <person name="Senalik D."/>
            <person name="Zeng P."/>
            <person name="Satapoomin P."/>
            <person name="Huang J."/>
            <person name="Bowman M."/>
            <person name="Iovene M."/>
            <person name="Sanseverino W."/>
            <person name="Cavagnaro P."/>
            <person name="Yildiz M."/>
            <person name="Macko-Podgorni A."/>
            <person name="Moranska E."/>
            <person name="Grzebelus E."/>
            <person name="Grzebelus D."/>
            <person name="Ashrafi H."/>
            <person name="Zheng Z."/>
            <person name="Cheng S."/>
            <person name="Spooner D."/>
            <person name="Van Deynze A."/>
            <person name="Simon P."/>
        </authorList>
    </citation>
    <scope>NUCLEOTIDE SEQUENCE</scope>
    <source>
        <tissue evidence="4">Leaf</tissue>
    </source>
</reference>
<dbReference type="SUPFAM" id="SSF53335">
    <property type="entry name" value="S-adenosyl-L-methionine-dependent methyltransferases"/>
    <property type="match status" value="1"/>
</dbReference>
<dbReference type="GO" id="GO:0008168">
    <property type="term" value="F:methyltransferase activity"/>
    <property type="evidence" value="ECO:0007669"/>
    <property type="project" value="UniProtKB-KW"/>
</dbReference>
<dbReference type="AlphaFoldDB" id="A0A164ZDS4"/>
<evidence type="ECO:0000256" key="1">
    <source>
        <dbReference type="ARBA" id="ARBA00008361"/>
    </source>
</evidence>
<evidence type="ECO:0000313" key="4">
    <source>
        <dbReference type="EMBL" id="WOH02387.1"/>
    </source>
</evidence>
<name>A0A164ZDS4_DAUCS</name>
<accession>A0A164ZDS4</accession>
<dbReference type="EMBL" id="CP093347">
    <property type="protein sequence ID" value="WOH02387.1"/>
    <property type="molecule type" value="Genomic_DNA"/>
</dbReference>
<evidence type="ECO:0000256" key="3">
    <source>
        <dbReference type="ARBA" id="ARBA00022679"/>
    </source>
</evidence>
<dbReference type="OrthoDB" id="411785at2759"/>
<dbReference type="CDD" id="cd02440">
    <property type="entry name" value="AdoMet_MTases"/>
    <property type="match status" value="1"/>
</dbReference>
<dbReference type="PANTHER" id="PTHR12176:SF59">
    <property type="entry name" value="METHYLTRANSFERASE DOMAIN-CONTAINING PROTEIN-RELATED"/>
    <property type="match status" value="1"/>
</dbReference>
<dbReference type="Proteomes" id="UP000077755">
    <property type="component" value="Chromosome 5"/>
</dbReference>
<organism evidence="4 5">
    <name type="scientific">Daucus carota subsp. sativus</name>
    <name type="common">Carrot</name>
    <dbReference type="NCBI Taxonomy" id="79200"/>
    <lineage>
        <taxon>Eukaryota</taxon>
        <taxon>Viridiplantae</taxon>
        <taxon>Streptophyta</taxon>
        <taxon>Embryophyta</taxon>
        <taxon>Tracheophyta</taxon>
        <taxon>Spermatophyta</taxon>
        <taxon>Magnoliopsida</taxon>
        <taxon>eudicotyledons</taxon>
        <taxon>Gunneridae</taxon>
        <taxon>Pentapetalae</taxon>
        <taxon>asterids</taxon>
        <taxon>campanulids</taxon>
        <taxon>Apiales</taxon>
        <taxon>Apiaceae</taxon>
        <taxon>Apioideae</taxon>
        <taxon>Scandiceae</taxon>
        <taxon>Daucinae</taxon>
        <taxon>Daucus</taxon>
        <taxon>Daucus sect. Daucus</taxon>
    </lineage>
</organism>
<dbReference type="InterPro" id="IPR029063">
    <property type="entry name" value="SAM-dependent_MTases_sf"/>
</dbReference>
<evidence type="ECO:0000313" key="5">
    <source>
        <dbReference type="Proteomes" id="UP000077755"/>
    </source>
</evidence>
<dbReference type="Gene3D" id="3.40.50.150">
    <property type="entry name" value="Vaccinia Virus protein VP39"/>
    <property type="match status" value="1"/>
</dbReference>
<dbReference type="KEGG" id="dcr:108221041"/>
<dbReference type="GO" id="GO:0032259">
    <property type="term" value="P:methylation"/>
    <property type="evidence" value="ECO:0007669"/>
    <property type="project" value="UniProtKB-KW"/>
</dbReference>
<reference evidence="4" key="2">
    <citation type="submission" date="2022-03" db="EMBL/GenBank/DDBJ databases">
        <title>Draft title - Genomic analysis of global carrot germplasm unveils the trajectory of domestication and the origin of high carotenoid orange carrot.</title>
        <authorList>
            <person name="Iorizzo M."/>
            <person name="Ellison S."/>
            <person name="Senalik D."/>
            <person name="Macko-Podgorni A."/>
            <person name="Grzebelus D."/>
            <person name="Bostan H."/>
            <person name="Rolling W."/>
            <person name="Curaba J."/>
            <person name="Simon P."/>
        </authorList>
    </citation>
    <scope>NUCLEOTIDE SEQUENCE</scope>
    <source>
        <tissue evidence="4">Leaf</tissue>
    </source>
</reference>
<dbReference type="OMA" id="YEDNVIC"/>
<keyword evidence="5" id="KW-1185">Reference proteome</keyword>
<gene>
    <name evidence="4" type="ORF">DCAR_0521776</name>
</gene>
<dbReference type="PANTHER" id="PTHR12176">
    <property type="entry name" value="SAM-DEPENDENT METHYLTRANSFERASE SUPERFAMILY PROTEIN"/>
    <property type="match status" value="1"/>
</dbReference>
<comment type="similarity">
    <text evidence="1">Belongs to the methyltransferase superfamily.</text>
</comment>
<keyword evidence="2" id="KW-0489">Methyltransferase</keyword>